<sequence length="659" mass="74892">MNRTGKQNHPDIKHYQDRFAHPWIRPMEILLASLALTLLSPMMLLKLCRQWLKLNPIERIDVYGEKGTIRTLQQFDDESWLGRSPRLLSVINGDIALLGDPLIYSIEGQPDSPFKPGLFSLAASQQRMGLSFENAQIATSQALSSPLRLMMALTRCIATYALSSSRPMNRHSRRFKIMGLTFSNLTMVQVLADINERVMRPRHIGQRSTLTQYAFVNADCVNISHRNATYREQLNRCEHLLADGSGVRLASLWHGFGLKDNLNGTDLFPALCKQASEQGHRIFLLGGQDGIAETAANNMLKRFPELQIAGTHHGFFSDATPIIEQINQSQADILLVAMGAPKQDLWIAEHTSQLNVAIAIGVGGLFDFYSNRISRAPMWLRHIGMEWIWRLVQEPQRMWRRYILGNPIFLWRAFQSANNQMHDKRNAAIQFEMPTSLQHHNIRAVKAIFTRRLQRANIAISQISKRILDICASALLLMLLSPLLCLITVLIRLESPGAALYSQQRAGKNNQAFTMWKFRSMYQDADHRLKKLQQNNEMKGGVLFKMKQDPRITRIGKFIRKASIDELPQLWNVLKGDMSLVGPRPALLSEVAQYETHQRQRLAVKPGITCIWQVSGRSDIPFAQQVELDVEYIHQQSLKADVMLLIKTIPAVVLARGAY</sequence>
<evidence type="ECO:0000313" key="10">
    <source>
        <dbReference type="Proteomes" id="UP000613743"/>
    </source>
</evidence>
<dbReference type="EMBL" id="BMPZ01000001">
    <property type="protein sequence ID" value="GGI67227.1"/>
    <property type="molecule type" value="Genomic_DNA"/>
</dbReference>
<comment type="subcellular location">
    <subcellularLocation>
        <location evidence="1">Membrane</location>
        <topology evidence="1">Multi-pass membrane protein</topology>
    </subcellularLocation>
</comment>
<evidence type="ECO:0000256" key="7">
    <source>
        <dbReference type="SAM" id="Phobius"/>
    </source>
</evidence>
<reference evidence="9" key="2">
    <citation type="submission" date="2020-09" db="EMBL/GenBank/DDBJ databases">
        <authorList>
            <person name="Sun Q."/>
            <person name="Ohkuma M."/>
        </authorList>
    </citation>
    <scope>NUCLEOTIDE SEQUENCE</scope>
    <source>
        <strain evidence="9">JCM 30804</strain>
    </source>
</reference>
<evidence type="ECO:0000256" key="4">
    <source>
        <dbReference type="ARBA" id="ARBA00022692"/>
    </source>
</evidence>
<dbReference type="InterPro" id="IPR017475">
    <property type="entry name" value="EPS_sugar_tfrase"/>
</dbReference>
<comment type="similarity">
    <text evidence="2">Belongs to the bacterial sugar transferase family.</text>
</comment>
<keyword evidence="10" id="KW-1185">Reference proteome</keyword>
<dbReference type="Pfam" id="PF02397">
    <property type="entry name" value="Bac_transf"/>
    <property type="match status" value="1"/>
</dbReference>
<dbReference type="GO" id="GO:0016780">
    <property type="term" value="F:phosphotransferase activity, for other substituted phosphate groups"/>
    <property type="evidence" value="ECO:0007669"/>
    <property type="project" value="TreeGrafter"/>
</dbReference>
<accession>A0A917JGJ8</accession>
<feature type="domain" description="Bacterial sugar transferase" evidence="8">
    <location>
        <begin position="465"/>
        <end position="653"/>
    </location>
</feature>
<dbReference type="InterPro" id="IPR004629">
    <property type="entry name" value="WecG_TagA_CpsF"/>
</dbReference>
<protein>
    <recommendedName>
        <fullName evidence="8">Bacterial sugar transferase domain-containing protein</fullName>
    </recommendedName>
</protein>
<organism evidence="9 10">
    <name type="scientific">Shewanella gelidii</name>
    <dbReference type="NCBI Taxonomy" id="1642821"/>
    <lineage>
        <taxon>Bacteria</taxon>
        <taxon>Pseudomonadati</taxon>
        <taxon>Pseudomonadota</taxon>
        <taxon>Gammaproteobacteria</taxon>
        <taxon>Alteromonadales</taxon>
        <taxon>Shewanellaceae</taxon>
        <taxon>Shewanella</taxon>
    </lineage>
</organism>
<dbReference type="InterPro" id="IPR003362">
    <property type="entry name" value="Bact_transf"/>
</dbReference>
<dbReference type="NCBIfam" id="TIGR00696">
    <property type="entry name" value="wecG_tagA_cpsF"/>
    <property type="match status" value="1"/>
</dbReference>
<evidence type="ECO:0000256" key="1">
    <source>
        <dbReference type="ARBA" id="ARBA00004141"/>
    </source>
</evidence>
<evidence type="ECO:0000256" key="5">
    <source>
        <dbReference type="ARBA" id="ARBA00022989"/>
    </source>
</evidence>
<evidence type="ECO:0000313" key="9">
    <source>
        <dbReference type="EMBL" id="GGI67227.1"/>
    </source>
</evidence>
<dbReference type="Proteomes" id="UP000613743">
    <property type="component" value="Unassembled WGS sequence"/>
</dbReference>
<gene>
    <name evidence="9" type="ORF">GCM10009332_00370</name>
</gene>
<evidence type="ECO:0000259" key="8">
    <source>
        <dbReference type="Pfam" id="PF02397"/>
    </source>
</evidence>
<dbReference type="NCBIfam" id="TIGR03025">
    <property type="entry name" value="EPS_sugtrans"/>
    <property type="match status" value="1"/>
</dbReference>
<feature type="transmembrane region" description="Helical" evidence="7">
    <location>
        <begin position="29"/>
        <end position="48"/>
    </location>
</feature>
<dbReference type="GO" id="GO:0016020">
    <property type="term" value="C:membrane"/>
    <property type="evidence" value="ECO:0007669"/>
    <property type="project" value="UniProtKB-SubCell"/>
</dbReference>
<keyword evidence="3" id="KW-0808">Transferase</keyword>
<keyword evidence="5 7" id="KW-1133">Transmembrane helix</keyword>
<keyword evidence="4 7" id="KW-0812">Transmembrane</keyword>
<evidence type="ECO:0000256" key="2">
    <source>
        <dbReference type="ARBA" id="ARBA00006464"/>
    </source>
</evidence>
<comment type="caution">
    <text evidence="9">The sequence shown here is derived from an EMBL/GenBank/DDBJ whole genome shotgun (WGS) entry which is preliminary data.</text>
</comment>
<reference evidence="9" key="1">
    <citation type="journal article" date="2014" name="Int. J. Syst. Evol. Microbiol.">
        <title>Complete genome sequence of Corynebacterium casei LMG S-19264T (=DSM 44701T), isolated from a smear-ripened cheese.</title>
        <authorList>
            <consortium name="US DOE Joint Genome Institute (JGI-PGF)"/>
            <person name="Walter F."/>
            <person name="Albersmeier A."/>
            <person name="Kalinowski J."/>
            <person name="Ruckert C."/>
        </authorList>
    </citation>
    <scope>NUCLEOTIDE SEQUENCE</scope>
    <source>
        <strain evidence="9">JCM 30804</strain>
    </source>
</reference>
<dbReference type="Pfam" id="PF03808">
    <property type="entry name" value="Glyco_tran_WecG"/>
    <property type="match status" value="1"/>
</dbReference>
<dbReference type="RefSeq" id="WP_188916659.1">
    <property type="nucleotide sequence ID" value="NZ_BMPZ01000001.1"/>
</dbReference>
<evidence type="ECO:0000256" key="3">
    <source>
        <dbReference type="ARBA" id="ARBA00022679"/>
    </source>
</evidence>
<proteinExistence type="inferred from homology"/>
<dbReference type="PANTHER" id="PTHR30576:SF10">
    <property type="entry name" value="SLL5057 PROTEIN"/>
    <property type="match status" value="1"/>
</dbReference>
<keyword evidence="6 7" id="KW-0472">Membrane</keyword>
<name>A0A917JGJ8_9GAMM</name>
<dbReference type="AlphaFoldDB" id="A0A917JGJ8"/>
<dbReference type="CDD" id="cd06533">
    <property type="entry name" value="Glyco_transf_WecG_TagA"/>
    <property type="match status" value="1"/>
</dbReference>
<dbReference type="PANTHER" id="PTHR30576">
    <property type="entry name" value="COLANIC BIOSYNTHESIS UDP-GLUCOSE LIPID CARRIER TRANSFERASE"/>
    <property type="match status" value="1"/>
</dbReference>
<evidence type="ECO:0000256" key="6">
    <source>
        <dbReference type="ARBA" id="ARBA00023136"/>
    </source>
</evidence>